<accession>A0A9W6WU18</accession>
<reference evidence="1" key="1">
    <citation type="submission" date="2023-04" db="EMBL/GenBank/DDBJ databases">
        <title>Phytophthora fragariaefolia NBRC 109709.</title>
        <authorList>
            <person name="Ichikawa N."/>
            <person name="Sato H."/>
            <person name="Tonouchi N."/>
        </authorList>
    </citation>
    <scope>NUCLEOTIDE SEQUENCE</scope>
    <source>
        <strain evidence="1">NBRC 109709</strain>
    </source>
</reference>
<protein>
    <submittedName>
        <fullName evidence="1">Unnamed protein product</fullName>
    </submittedName>
</protein>
<name>A0A9W6WU18_9STRA</name>
<organism evidence="1 2">
    <name type="scientific">Phytophthora fragariaefolia</name>
    <dbReference type="NCBI Taxonomy" id="1490495"/>
    <lineage>
        <taxon>Eukaryota</taxon>
        <taxon>Sar</taxon>
        <taxon>Stramenopiles</taxon>
        <taxon>Oomycota</taxon>
        <taxon>Peronosporomycetes</taxon>
        <taxon>Peronosporales</taxon>
        <taxon>Peronosporaceae</taxon>
        <taxon>Phytophthora</taxon>
    </lineage>
</organism>
<comment type="caution">
    <text evidence="1">The sequence shown here is derived from an EMBL/GenBank/DDBJ whole genome shotgun (WGS) entry which is preliminary data.</text>
</comment>
<evidence type="ECO:0000313" key="2">
    <source>
        <dbReference type="Proteomes" id="UP001165121"/>
    </source>
</evidence>
<evidence type="ECO:0000313" key="1">
    <source>
        <dbReference type="EMBL" id="GMF16213.1"/>
    </source>
</evidence>
<dbReference type="Proteomes" id="UP001165121">
    <property type="component" value="Unassembled WGS sequence"/>
</dbReference>
<keyword evidence="2" id="KW-1185">Reference proteome</keyword>
<dbReference type="AlphaFoldDB" id="A0A9W6WU18"/>
<gene>
    <name evidence="1" type="ORF">Pfra01_000072700</name>
</gene>
<dbReference type="EMBL" id="BSXT01000056">
    <property type="protein sequence ID" value="GMF16213.1"/>
    <property type="molecule type" value="Genomic_DNA"/>
</dbReference>
<sequence length="136" mass="14401">MRIGSRPLALITAGGEDAVDEQAINTPHHCLDATVHETNGNESGLATIWSNWIAVGAKVLADLASERIDTFGYPESVIGTQEDFARSECKVAYHLAYVVDLAKQDPFRVPDVETVAAASPDIAVSVSVHTIGDAAV</sequence>
<proteinExistence type="predicted"/>